<organism evidence="4 5">
    <name type="scientific">Leptolinea tardivitalis</name>
    <dbReference type="NCBI Taxonomy" id="229920"/>
    <lineage>
        <taxon>Bacteria</taxon>
        <taxon>Bacillati</taxon>
        <taxon>Chloroflexota</taxon>
        <taxon>Anaerolineae</taxon>
        <taxon>Anaerolineales</taxon>
        <taxon>Anaerolineaceae</taxon>
        <taxon>Leptolinea</taxon>
    </lineage>
</organism>
<dbReference type="Proteomes" id="UP000050430">
    <property type="component" value="Unassembled WGS sequence"/>
</dbReference>
<dbReference type="PROSITE" id="PS50005">
    <property type="entry name" value="TPR"/>
    <property type="match status" value="1"/>
</dbReference>
<reference evidence="4 5" key="1">
    <citation type="submission" date="2015-07" db="EMBL/GenBank/DDBJ databases">
        <title>Genome sequence of Leptolinea tardivitalis DSM 16556.</title>
        <authorList>
            <person name="Hemp J."/>
            <person name="Ward L.M."/>
            <person name="Pace L.A."/>
            <person name="Fischer W.W."/>
        </authorList>
    </citation>
    <scope>NUCLEOTIDE SEQUENCE [LARGE SCALE GENOMIC DNA]</scope>
    <source>
        <strain evidence="4 5">YMTK-2</strain>
    </source>
</reference>
<dbReference type="InterPro" id="IPR050498">
    <property type="entry name" value="Ycf3"/>
</dbReference>
<dbReference type="AlphaFoldDB" id="A0A0P6WRX6"/>
<dbReference type="PANTHER" id="PTHR44858:SF1">
    <property type="entry name" value="UDP-N-ACETYLGLUCOSAMINE--PEPTIDE N-ACETYLGLUCOSAMINYLTRANSFERASE SPINDLY-RELATED"/>
    <property type="match status" value="1"/>
</dbReference>
<evidence type="ECO:0000256" key="1">
    <source>
        <dbReference type="ARBA" id="ARBA00022737"/>
    </source>
</evidence>
<dbReference type="Gene3D" id="1.25.40.10">
    <property type="entry name" value="Tetratricopeptide repeat domain"/>
    <property type="match status" value="2"/>
</dbReference>
<accession>A0A0P6WRX6</accession>
<comment type="caution">
    <text evidence="4">The sequence shown here is derived from an EMBL/GenBank/DDBJ whole genome shotgun (WGS) entry which is preliminary data.</text>
</comment>
<keyword evidence="2 3" id="KW-0802">TPR repeat</keyword>
<dbReference type="SUPFAM" id="SSF48452">
    <property type="entry name" value="TPR-like"/>
    <property type="match status" value="1"/>
</dbReference>
<evidence type="ECO:0000256" key="2">
    <source>
        <dbReference type="ARBA" id="ARBA00022803"/>
    </source>
</evidence>
<evidence type="ECO:0008006" key="6">
    <source>
        <dbReference type="Google" id="ProtNLM"/>
    </source>
</evidence>
<proteinExistence type="predicted"/>
<evidence type="ECO:0000313" key="4">
    <source>
        <dbReference type="EMBL" id="KPL71685.1"/>
    </source>
</evidence>
<dbReference type="GO" id="GO:0046813">
    <property type="term" value="P:receptor-mediated virion attachment to host cell"/>
    <property type="evidence" value="ECO:0007669"/>
    <property type="project" value="TreeGrafter"/>
</dbReference>
<dbReference type="EMBL" id="LGCK01000010">
    <property type="protein sequence ID" value="KPL71685.1"/>
    <property type="molecule type" value="Genomic_DNA"/>
</dbReference>
<name>A0A0P6WRX6_9CHLR</name>
<gene>
    <name evidence="4" type="ORF">ADM99_09465</name>
</gene>
<dbReference type="STRING" id="229920.ADM99_09465"/>
<evidence type="ECO:0000256" key="3">
    <source>
        <dbReference type="PROSITE-ProRule" id="PRU00339"/>
    </source>
</evidence>
<keyword evidence="5" id="KW-1185">Reference proteome</keyword>
<evidence type="ECO:0000313" key="5">
    <source>
        <dbReference type="Proteomes" id="UP000050430"/>
    </source>
</evidence>
<feature type="repeat" description="TPR" evidence="3">
    <location>
        <begin position="224"/>
        <end position="257"/>
    </location>
</feature>
<dbReference type="GO" id="GO:0009279">
    <property type="term" value="C:cell outer membrane"/>
    <property type="evidence" value="ECO:0007669"/>
    <property type="project" value="TreeGrafter"/>
</dbReference>
<dbReference type="PANTHER" id="PTHR44858">
    <property type="entry name" value="TETRATRICOPEPTIDE REPEAT PROTEIN 6"/>
    <property type="match status" value="1"/>
</dbReference>
<dbReference type="InterPro" id="IPR019734">
    <property type="entry name" value="TPR_rpt"/>
</dbReference>
<dbReference type="SMART" id="SM00028">
    <property type="entry name" value="TPR"/>
    <property type="match status" value="6"/>
</dbReference>
<sequence>MLDSNGWLTLASVYLHEGKEDEAEKGLIRAVSKSQTVDESQSSAGALVRFYRSKFRFAEALTALRGLSKNYPETEKSRAEEIFLQTVLQPETGLAEWVAWSDKPEWMQVWGQAMNDGIRTGDETMRWMAFGRAYGAAGQWDLAEYCLAKTVEITPDYAEAYGLLAEARQQQGKDGRPDIEKALQISPKSTVVRLLSAIFYRRQHAYTTAVGLLQENIDNEPDNPIWFQEMGQTLAEAGRLEEAEMYYQKAIDLTPTEVSRYLSAIKFHLQYEYRIDEAALPLALQAAALEPDRADTQDALGQVYFALGDLTKADAAFSTACQKDGRYVPVWLHIGQSAIARNNFAQAKDALLKVISMDKESTEGRVAARLLKQYFAIGDGGSESPD</sequence>
<protein>
    <recommendedName>
        <fullName evidence="6">Tetratricopeptide repeat-like domain-containing protein</fullName>
    </recommendedName>
</protein>
<dbReference type="Pfam" id="PF13181">
    <property type="entry name" value="TPR_8"/>
    <property type="match status" value="3"/>
</dbReference>
<keyword evidence="1" id="KW-0677">Repeat</keyword>
<dbReference type="InterPro" id="IPR011990">
    <property type="entry name" value="TPR-like_helical_dom_sf"/>
</dbReference>